<protein>
    <submittedName>
        <fullName evidence="1">Predicted protein</fullName>
    </submittedName>
</protein>
<keyword evidence="2" id="KW-1185">Reference proteome</keyword>
<organism evidence="2">
    <name type="scientific">Laccaria bicolor (strain S238N-H82 / ATCC MYA-4686)</name>
    <name type="common">Bicoloured deceiver</name>
    <name type="synonym">Laccaria laccata var. bicolor</name>
    <dbReference type="NCBI Taxonomy" id="486041"/>
    <lineage>
        <taxon>Eukaryota</taxon>
        <taxon>Fungi</taxon>
        <taxon>Dikarya</taxon>
        <taxon>Basidiomycota</taxon>
        <taxon>Agaricomycotina</taxon>
        <taxon>Agaricomycetes</taxon>
        <taxon>Agaricomycetidae</taxon>
        <taxon>Agaricales</taxon>
        <taxon>Agaricineae</taxon>
        <taxon>Hydnangiaceae</taxon>
        <taxon>Laccaria</taxon>
    </lineage>
</organism>
<evidence type="ECO:0000313" key="1">
    <source>
        <dbReference type="EMBL" id="EDR00455.1"/>
    </source>
</evidence>
<sequence>MNHSGVNMQRTTNATTKLESIGCYNALGRITLGSQIIEDQIPNNMMIQMQNHENPPITFVQVCEQLNAWLGVYQSILKRMTPGNFNWFIHTMLFYHTKYVLHKQQMKKPEEVPFLWIPVPFLRIPVDSCGFLWTPVDFCRNGWGTIKYWGWDLDPDTDQTGLNHSLVFFQLQLPTFGLYDIIKMTTAHMTICTM</sequence>
<dbReference type="STRING" id="486041.B0DY45"/>
<gene>
    <name evidence="1" type="ORF">LACBIDRAFT_334113</name>
</gene>
<dbReference type="HOGENOM" id="CLU_1402671_0_0_1"/>
<dbReference type="EMBL" id="DS547149">
    <property type="protein sequence ID" value="EDR00455.1"/>
    <property type="molecule type" value="Genomic_DNA"/>
</dbReference>
<evidence type="ECO:0000313" key="2">
    <source>
        <dbReference type="Proteomes" id="UP000001194"/>
    </source>
</evidence>
<reference evidence="1 2" key="1">
    <citation type="journal article" date="2008" name="Nature">
        <title>The genome of Laccaria bicolor provides insights into mycorrhizal symbiosis.</title>
        <authorList>
            <person name="Martin F."/>
            <person name="Aerts A."/>
            <person name="Ahren D."/>
            <person name="Brun A."/>
            <person name="Danchin E.G.J."/>
            <person name="Duchaussoy F."/>
            <person name="Gibon J."/>
            <person name="Kohler A."/>
            <person name="Lindquist E."/>
            <person name="Pereda V."/>
            <person name="Salamov A."/>
            <person name="Shapiro H.J."/>
            <person name="Wuyts J."/>
            <person name="Blaudez D."/>
            <person name="Buee M."/>
            <person name="Brokstein P."/>
            <person name="Canbaeck B."/>
            <person name="Cohen D."/>
            <person name="Courty P.E."/>
            <person name="Coutinho P.M."/>
            <person name="Delaruelle C."/>
            <person name="Detter J.C."/>
            <person name="Deveau A."/>
            <person name="DiFazio S."/>
            <person name="Duplessis S."/>
            <person name="Fraissinet-Tachet L."/>
            <person name="Lucic E."/>
            <person name="Frey-Klett P."/>
            <person name="Fourrey C."/>
            <person name="Feussner I."/>
            <person name="Gay G."/>
            <person name="Grimwood J."/>
            <person name="Hoegger P.J."/>
            <person name="Jain P."/>
            <person name="Kilaru S."/>
            <person name="Labbe J."/>
            <person name="Lin Y.C."/>
            <person name="Legue V."/>
            <person name="Le Tacon F."/>
            <person name="Marmeisse R."/>
            <person name="Melayah D."/>
            <person name="Montanini B."/>
            <person name="Muratet M."/>
            <person name="Nehls U."/>
            <person name="Niculita-Hirzel H."/>
            <person name="Oudot-Le Secq M.P."/>
            <person name="Peter M."/>
            <person name="Quesneville H."/>
            <person name="Rajashekar B."/>
            <person name="Reich M."/>
            <person name="Rouhier N."/>
            <person name="Schmutz J."/>
            <person name="Yin T."/>
            <person name="Chalot M."/>
            <person name="Henrissat B."/>
            <person name="Kuees U."/>
            <person name="Lucas S."/>
            <person name="Van de Peer Y."/>
            <person name="Podila G.K."/>
            <person name="Polle A."/>
            <person name="Pukkila P.J."/>
            <person name="Richardson P.M."/>
            <person name="Rouze P."/>
            <person name="Sanders I.R."/>
            <person name="Stajich J.E."/>
            <person name="Tunlid A."/>
            <person name="Tuskan G."/>
            <person name="Grigoriev I.V."/>
        </authorList>
    </citation>
    <scope>NUCLEOTIDE SEQUENCE [LARGE SCALE GENOMIC DNA]</scope>
    <source>
        <strain evidence="2">S238N-H82 / ATCC MYA-4686</strain>
    </source>
</reference>
<name>B0DY45_LACBS</name>
<dbReference type="OrthoDB" id="2527272at2759"/>
<dbReference type="AlphaFoldDB" id="B0DY45"/>
<proteinExistence type="predicted"/>
<accession>B0DY45</accession>
<dbReference type="KEGG" id="lbc:LACBIDRAFT_334113"/>
<dbReference type="GeneID" id="6084555"/>
<dbReference type="InParanoid" id="B0DY45"/>
<dbReference type="Proteomes" id="UP000001194">
    <property type="component" value="Unassembled WGS sequence"/>
</dbReference>
<dbReference type="RefSeq" id="XP_001888847.1">
    <property type="nucleotide sequence ID" value="XM_001888812.1"/>
</dbReference>